<keyword evidence="1 5" id="KW-0732">Signal</keyword>
<sequence length="357" mass="37806">MRCLAVAGALAAVVGGACAAESSLLAKHLTATVDAGGLVEIALPGFDKLGRKRWARITALPEAGSLFQLSQVYSDYGYEPKQGPELTSLTSLPVTVSGSGNRILYAPPAGANPPEGQWARFQYVVTDGKETSEPGIVWLLPLHGRMVGSDFSLGTDGWAIVRNGAKEAAMPSGGIRWEAYSRGDFSFFVSGSDGQILVDGEGQDRSRWEFTAPQQFLGNQAAAYGGSLEFTIGSSAGDFSPANRLSTDDRVVTLSCASCDVGRGVRLAYFADSLLPFDGITKRVSIRLDPSQWKQDPRNTVSEWGPTSACQLVEVLSGLTAIDVLGDHTRSFESVALDNVALRPGSGVPVECAAVYY</sequence>
<dbReference type="PROSITE" id="PS51257">
    <property type="entry name" value="PROKAR_LIPOPROTEIN"/>
    <property type="match status" value="1"/>
</dbReference>
<keyword evidence="3" id="KW-1015">Disulfide bond</keyword>
<evidence type="ECO:0000256" key="2">
    <source>
        <dbReference type="ARBA" id="ARBA00022737"/>
    </source>
</evidence>
<comment type="caution">
    <text evidence="7">The sequence shown here is derived from an EMBL/GenBank/DDBJ whole genome shotgun (WGS) entry which is preliminary data.</text>
</comment>
<keyword evidence="4" id="KW-0325">Glycoprotein</keyword>
<evidence type="ECO:0000313" key="7">
    <source>
        <dbReference type="EMBL" id="KAA0157636.1"/>
    </source>
</evidence>
<dbReference type="OMA" id="PPTQCEF"/>
<organism evidence="7 8">
    <name type="scientific">Cafeteria roenbergensis</name>
    <name type="common">Marine flagellate</name>
    <dbReference type="NCBI Taxonomy" id="33653"/>
    <lineage>
        <taxon>Eukaryota</taxon>
        <taxon>Sar</taxon>
        <taxon>Stramenopiles</taxon>
        <taxon>Bigyra</taxon>
        <taxon>Opalozoa</taxon>
        <taxon>Bicosoecida</taxon>
        <taxon>Cafeteriaceae</taxon>
        <taxon>Cafeteria</taxon>
    </lineage>
</organism>
<feature type="chain" id="PRO_5022875578" description="Laminin IV type A domain-containing protein" evidence="5">
    <location>
        <begin position="20"/>
        <end position="357"/>
    </location>
</feature>
<dbReference type="SMART" id="SM00281">
    <property type="entry name" value="LamB"/>
    <property type="match status" value="1"/>
</dbReference>
<feature type="domain" description="Laminin IV type A" evidence="6">
    <location>
        <begin position="153"/>
        <end position="357"/>
    </location>
</feature>
<feature type="signal peptide" evidence="5">
    <location>
        <begin position="1"/>
        <end position="19"/>
    </location>
</feature>
<evidence type="ECO:0000256" key="5">
    <source>
        <dbReference type="SAM" id="SignalP"/>
    </source>
</evidence>
<keyword evidence="2" id="KW-0677">Repeat</keyword>
<evidence type="ECO:0000256" key="4">
    <source>
        <dbReference type="ARBA" id="ARBA00023180"/>
    </source>
</evidence>
<reference evidence="7 8" key="1">
    <citation type="submission" date="2019-07" db="EMBL/GenBank/DDBJ databases">
        <title>Genomes of Cafeteria roenbergensis.</title>
        <authorList>
            <person name="Fischer M.G."/>
            <person name="Hackl T."/>
            <person name="Roman M."/>
        </authorList>
    </citation>
    <scope>NUCLEOTIDE SEQUENCE [LARGE SCALE GENOMIC DNA]</scope>
    <source>
        <strain evidence="7 8">BVI</strain>
    </source>
</reference>
<name>A0A5A8CX97_CAFRO</name>
<dbReference type="InterPro" id="IPR000034">
    <property type="entry name" value="Laminin_IV"/>
</dbReference>
<evidence type="ECO:0000313" key="8">
    <source>
        <dbReference type="Proteomes" id="UP000323011"/>
    </source>
</evidence>
<evidence type="ECO:0000256" key="3">
    <source>
        <dbReference type="ARBA" id="ARBA00023157"/>
    </source>
</evidence>
<dbReference type="Proteomes" id="UP000323011">
    <property type="component" value="Unassembled WGS sequence"/>
</dbReference>
<dbReference type="PROSITE" id="PS51115">
    <property type="entry name" value="LAMININ_IVA"/>
    <property type="match status" value="1"/>
</dbReference>
<keyword evidence="8" id="KW-1185">Reference proteome</keyword>
<proteinExistence type="predicted"/>
<accession>A0A5A8CX97</accession>
<gene>
    <name evidence="7" type="ORF">FNF29_00212</name>
</gene>
<protein>
    <recommendedName>
        <fullName evidence="6">Laminin IV type A domain-containing protein</fullName>
    </recommendedName>
</protein>
<dbReference type="EMBL" id="VLTN01000001">
    <property type="protein sequence ID" value="KAA0157636.1"/>
    <property type="molecule type" value="Genomic_DNA"/>
</dbReference>
<dbReference type="Pfam" id="PF00052">
    <property type="entry name" value="Laminin_B"/>
    <property type="match status" value="1"/>
</dbReference>
<dbReference type="AlphaFoldDB" id="A0A5A8CX97"/>
<evidence type="ECO:0000256" key="1">
    <source>
        <dbReference type="ARBA" id="ARBA00022729"/>
    </source>
</evidence>
<evidence type="ECO:0000259" key="6">
    <source>
        <dbReference type="PROSITE" id="PS51115"/>
    </source>
</evidence>